<feature type="domain" description="NACHT" evidence="1">
    <location>
        <begin position="267"/>
        <end position="438"/>
    </location>
</feature>
<dbReference type="InterPro" id="IPR007111">
    <property type="entry name" value="NACHT_NTPase"/>
</dbReference>
<evidence type="ECO:0000313" key="2">
    <source>
        <dbReference type="EMBL" id="WQN37703.1"/>
    </source>
</evidence>
<evidence type="ECO:0000259" key="1">
    <source>
        <dbReference type="Pfam" id="PF05729"/>
    </source>
</evidence>
<proteinExistence type="predicted"/>
<dbReference type="EMBL" id="CP140635">
    <property type="protein sequence ID" value="WQN37703.1"/>
    <property type="molecule type" value="Genomic_DNA"/>
</dbReference>
<dbReference type="Proteomes" id="UP001322785">
    <property type="component" value="Chromosome"/>
</dbReference>
<keyword evidence="3" id="KW-1185">Reference proteome</keyword>
<sequence length="1456" mass="165646">MPHPFKTPGIPRTGFEYQDLIGIEVLLRFFRDPELFLWVELESEEPRVGKLDDVVAARRDNTFELMQVKFTADPDVYFLDWDWLFSKKKRGTSLIRKWADALQRVRTMGGIHSASLRTNRRPDTDLSATLVGNKIDYSKLSPTIKAQVVTELGSEETAKDFFDTFEFRHSEQLIHDLEATLKGRIVPANTDSRGWLLLRDQVRMWATQKDRPGPDGRIRHHHLVQIITKKRPEPIPQDFAVPNTYVVPSKAFDKALRARIKKGDRQLTVLWGSPGRGKSTYLSYLIAELHKSKLAAVRHHYFLALDDSTVDRVSFEEIAGSLMQQIAGLYPEAVRGLEDVPSNLNKWLAACGSYFAALKKRFFLIVDGLDHVWREQQNISQMEHLFNYLLPCPPNVFLIVGTQKVPTSQLPLRLVQEAEETDWIEIPPMDEASVGTWVTSQYSAGRLVLPHGSFEDGGLRKVTRAFFEISGGNPLHLIYSFEAMVRQGTAVRSEEVSMLPSCPDGDIRTYYRALFARLTPAGRRVLHVVAGSAFHWPSDGLMRCAGNISEVDYLLEHRRTGVVPFHGSVLAFAREQSDYESTFREALPGIVEWLETDAPAYLRWAHLWLMQDRMENPEPLLAGTTDEWVVQSLALGWPAQQIGIILDAAEARAFASDDFVRTSALRSINLRVQNGMSHQIERANDFVEVAVRSAGNLQQIMNMADRLQVSRDDDIITLLRCLEDNNLDDIGTECFEELRRRVNLWIEMQHGPDREFFSLVNNFIETVVARGMVDAEKLLGFILQFHDRDRVFDIVLRQMLRTTNLDLAVELCERLASPEHDGWRCQAEEAMVLIACREGVDIGLRYAPQTAISPLLSCWYRLHGTEPAHPLNLAEIGPQAFPEQYDYGMNRSTERFIHTFFFWAMDTALYAQGDCEPIIAAIDETKMFWLAEAVKRLWSAAALIAADASSDFASIFVGLAALDPVEASHRSTDPSTAQYRAFRQVIGDIAVCINSLFSSSGSWLSVREDAFSLARASVHWDDEIWLAKNLSVRIPWLEKAAAASFIGELGQLEDERVTRFNERAERWTALGQLSLIYGIEGAENFATRAARCIVGYGWRKDVWIFDVLAAVEHVQRAGAADTEPWLRRLAPIVEQIEDFTDGDETNHAREKFVDLVAMRKPEWLTGLYGRYIADEEFALAEHTLAEATRRLDYSTFAGRALVSSFVETSDVDDLLAITAGGDSRVLELVADRRAFLGLTPAGDRARAKRARTASSDDFSRKGRPPDFRMFAPDQLVSLLKRLDRRGLGYLHQQDTLLGWLRHRADNGKGMTALEAIESYFESTDNPRSVEILLDEAFLVSLRYEGKAKAYRWLVRAHIERHGWSYYWTDRAENSARLARAAEHYPERWRDFIHDTAKSARYWERRRTGRVLGSRRLVEYLLLVGQSELAVQLTVSMIERLEGELQDQPIQPCRWLS</sequence>
<dbReference type="Pfam" id="PF05729">
    <property type="entry name" value="NACHT"/>
    <property type="match status" value="1"/>
</dbReference>
<protein>
    <submittedName>
        <fullName evidence="2">NACHT domain-containing protein</fullName>
    </submittedName>
</protein>
<evidence type="ECO:0000313" key="3">
    <source>
        <dbReference type="Proteomes" id="UP001322785"/>
    </source>
</evidence>
<dbReference type="SUPFAM" id="SSF52540">
    <property type="entry name" value="P-loop containing nucleoside triphosphate hydrolases"/>
    <property type="match status" value="1"/>
</dbReference>
<reference evidence="2 3" key="1">
    <citation type="submission" date="2023-12" db="EMBL/GenBank/DDBJ databases">
        <authorList>
            <person name="Menendez E."/>
            <person name="Kaur S."/>
            <person name="Flores-Felix J.D."/>
            <person name="diCenzo G.C."/>
            <person name="Peix A."/>
            <person name="Velazquez E."/>
        </authorList>
    </citation>
    <scope>NUCLEOTIDE SEQUENCE [LARGE SCALE GENOMIC DNA]</scope>
    <source>
        <strain evidence="2 3">CIP 108029</strain>
    </source>
</reference>
<dbReference type="RefSeq" id="WP_193445563.1">
    <property type="nucleotide sequence ID" value="NZ_BSOQ01000025.1"/>
</dbReference>
<gene>
    <name evidence="2" type="ORF">U5G49_002838</name>
</gene>
<accession>A0ABZ0ZDV4</accession>
<dbReference type="Gene3D" id="3.40.50.300">
    <property type="entry name" value="P-loop containing nucleotide triphosphate hydrolases"/>
    <property type="match status" value="1"/>
</dbReference>
<name>A0ABZ0ZDV4_9HYPH</name>
<dbReference type="InterPro" id="IPR027417">
    <property type="entry name" value="P-loop_NTPase"/>
</dbReference>
<organism evidence="2 3">
    <name type="scientific">Rhizobium indigoferae</name>
    <dbReference type="NCBI Taxonomy" id="158891"/>
    <lineage>
        <taxon>Bacteria</taxon>
        <taxon>Pseudomonadati</taxon>
        <taxon>Pseudomonadota</taxon>
        <taxon>Alphaproteobacteria</taxon>
        <taxon>Hyphomicrobiales</taxon>
        <taxon>Rhizobiaceae</taxon>
        <taxon>Rhizobium/Agrobacterium group</taxon>
        <taxon>Rhizobium</taxon>
    </lineage>
</organism>